<dbReference type="SUPFAM" id="SSF46785">
    <property type="entry name" value="Winged helix' DNA-binding domain"/>
    <property type="match status" value="1"/>
</dbReference>
<gene>
    <name evidence="5" type="ORF">ACFPTN_11060</name>
</gene>
<reference evidence="6" key="1">
    <citation type="journal article" date="2019" name="Int. J. Syst. Evol. Microbiol.">
        <title>The Global Catalogue of Microorganisms (GCM) 10K type strain sequencing project: providing services to taxonomists for standard genome sequencing and annotation.</title>
        <authorList>
            <consortium name="The Broad Institute Genomics Platform"/>
            <consortium name="The Broad Institute Genome Sequencing Center for Infectious Disease"/>
            <person name="Wu L."/>
            <person name="Ma J."/>
        </authorList>
    </citation>
    <scope>NUCLEOTIDE SEQUENCE [LARGE SCALE GENOMIC DNA]</scope>
    <source>
        <strain evidence="6">SHR3</strain>
    </source>
</reference>
<dbReference type="SMART" id="SM00347">
    <property type="entry name" value="HTH_MARR"/>
    <property type="match status" value="1"/>
</dbReference>
<evidence type="ECO:0000256" key="1">
    <source>
        <dbReference type="ARBA" id="ARBA00023015"/>
    </source>
</evidence>
<feature type="domain" description="HTH marR-type" evidence="4">
    <location>
        <begin position="6"/>
        <end position="139"/>
    </location>
</feature>
<evidence type="ECO:0000313" key="6">
    <source>
        <dbReference type="Proteomes" id="UP001595974"/>
    </source>
</evidence>
<dbReference type="PRINTS" id="PR00598">
    <property type="entry name" value="HTHMARR"/>
</dbReference>
<evidence type="ECO:0000256" key="3">
    <source>
        <dbReference type="ARBA" id="ARBA00023163"/>
    </source>
</evidence>
<evidence type="ECO:0000313" key="5">
    <source>
        <dbReference type="EMBL" id="MFC5769913.1"/>
    </source>
</evidence>
<dbReference type="Pfam" id="PF12802">
    <property type="entry name" value="MarR_2"/>
    <property type="match status" value="1"/>
</dbReference>
<dbReference type="PANTHER" id="PTHR42756:SF1">
    <property type="entry name" value="TRANSCRIPTIONAL REPRESSOR OF EMRAB OPERON"/>
    <property type="match status" value="1"/>
</dbReference>
<sequence length="151" mass="17420">MKKNEAPYLTYKLDLIKTILMKLGNAHYKKALDLGVRELRVLRLVHDFPGITATDLGNRLVLDKTLLSKNISYLEGRGLISRCANAQDNRQQCLTLTEAGMRAWYEGERIGRGLEAELFADFSDQEWTRLHGMLDQLLASIENWKQRDRQK</sequence>
<organism evidence="5 6">
    <name type="scientific">Thauera sinica</name>
    <dbReference type="NCBI Taxonomy" id="2665146"/>
    <lineage>
        <taxon>Bacteria</taxon>
        <taxon>Pseudomonadati</taxon>
        <taxon>Pseudomonadota</taxon>
        <taxon>Betaproteobacteria</taxon>
        <taxon>Rhodocyclales</taxon>
        <taxon>Zoogloeaceae</taxon>
        <taxon>Thauera</taxon>
    </lineage>
</organism>
<dbReference type="RefSeq" id="WP_096451611.1">
    <property type="nucleotide sequence ID" value="NZ_JBHSOG010000043.1"/>
</dbReference>
<dbReference type="Gene3D" id="1.10.10.10">
    <property type="entry name" value="Winged helix-like DNA-binding domain superfamily/Winged helix DNA-binding domain"/>
    <property type="match status" value="1"/>
</dbReference>
<accession>A0ABW1ARU3</accession>
<dbReference type="InterPro" id="IPR036390">
    <property type="entry name" value="WH_DNA-bd_sf"/>
</dbReference>
<evidence type="ECO:0000259" key="4">
    <source>
        <dbReference type="PROSITE" id="PS50995"/>
    </source>
</evidence>
<keyword evidence="1" id="KW-0805">Transcription regulation</keyword>
<proteinExistence type="predicted"/>
<dbReference type="EMBL" id="JBHSOG010000043">
    <property type="protein sequence ID" value="MFC5769913.1"/>
    <property type="molecule type" value="Genomic_DNA"/>
</dbReference>
<dbReference type="InterPro" id="IPR036388">
    <property type="entry name" value="WH-like_DNA-bd_sf"/>
</dbReference>
<dbReference type="PROSITE" id="PS50995">
    <property type="entry name" value="HTH_MARR_2"/>
    <property type="match status" value="1"/>
</dbReference>
<keyword evidence="6" id="KW-1185">Reference proteome</keyword>
<keyword evidence="2" id="KW-0238">DNA-binding</keyword>
<dbReference type="InterPro" id="IPR000835">
    <property type="entry name" value="HTH_MarR-typ"/>
</dbReference>
<protein>
    <submittedName>
        <fullName evidence="5">MarR family winged helix-turn-helix transcriptional regulator</fullName>
    </submittedName>
</protein>
<dbReference type="Proteomes" id="UP001595974">
    <property type="component" value="Unassembled WGS sequence"/>
</dbReference>
<keyword evidence="3" id="KW-0804">Transcription</keyword>
<comment type="caution">
    <text evidence="5">The sequence shown here is derived from an EMBL/GenBank/DDBJ whole genome shotgun (WGS) entry which is preliminary data.</text>
</comment>
<evidence type="ECO:0000256" key="2">
    <source>
        <dbReference type="ARBA" id="ARBA00023125"/>
    </source>
</evidence>
<name>A0ABW1ARU3_9RHOO</name>
<dbReference type="PANTHER" id="PTHR42756">
    <property type="entry name" value="TRANSCRIPTIONAL REGULATOR, MARR"/>
    <property type="match status" value="1"/>
</dbReference>